<dbReference type="PANTHER" id="PTHR11566">
    <property type="entry name" value="DYNAMIN"/>
    <property type="match status" value="1"/>
</dbReference>
<dbReference type="GO" id="GO:0008017">
    <property type="term" value="F:microtubule binding"/>
    <property type="evidence" value="ECO:0007669"/>
    <property type="project" value="TreeGrafter"/>
</dbReference>
<dbReference type="GO" id="GO:0005739">
    <property type="term" value="C:mitochondrion"/>
    <property type="evidence" value="ECO:0007669"/>
    <property type="project" value="TreeGrafter"/>
</dbReference>
<dbReference type="GO" id="GO:0005525">
    <property type="term" value="F:GTP binding"/>
    <property type="evidence" value="ECO:0007669"/>
    <property type="project" value="InterPro"/>
</dbReference>
<dbReference type="GO" id="GO:0006897">
    <property type="term" value="P:endocytosis"/>
    <property type="evidence" value="ECO:0007669"/>
    <property type="project" value="TreeGrafter"/>
</dbReference>
<reference evidence="6 7" key="1">
    <citation type="submission" date="2024-01" db="EMBL/GenBank/DDBJ databases">
        <title>A draft genome for a cacao thread blight-causing isolate of Paramarasmius palmivorus.</title>
        <authorList>
            <person name="Baruah I.K."/>
            <person name="Bukari Y."/>
            <person name="Amoako-Attah I."/>
            <person name="Meinhardt L.W."/>
            <person name="Bailey B.A."/>
            <person name="Cohen S.P."/>
        </authorList>
    </citation>
    <scope>NUCLEOTIDE SEQUENCE [LARGE SCALE GENOMIC DNA]</scope>
    <source>
        <strain evidence="6 7">GH-12</strain>
    </source>
</reference>
<dbReference type="GO" id="GO:0000266">
    <property type="term" value="P:mitochondrial fission"/>
    <property type="evidence" value="ECO:0007669"/>
    <property type="project" value="TreeGrafter"/>
</dbReference>
<evidence type="ECO:0000256" key="1">
    <source>
        <dbReference type="ARBA" id="ARBA00022741"/>
    </source>
</evidence>
<feature type="domain" description="GED" evidence="4">
    <location>
        <begin position="701"/>
        <end position="794"/>
    </location>
</feature>
<protein>
    <submittedName>
        <fullName evidence="6">Uncharacterized protein</fullName>
    </submittedName>
</protein>
<dbReference type="InterPro" id="IPR045063">
    <property type="entry name" value="Dynamin_N"/>
</dbReference>
<dbReference type="PROSITE" id="PS51388">
    <property type="entry name" value="GED"/>
    <property type="match status" value="1"/>
</dbReference>
<name>A0AAW0BWL3_9AGAR</name>
<dbReference type="GO" id="GO:0016559">
    <property type="term" value="P:peroxisome fission"/>
    <property type="evidence" value="ECO:0007669"/>
    <property type="project" value="TreeGrafter"/>
</dbReference>
<sequence>MFGLGANTKKPKEPGSLMSLLSETSHLNSLENDTGFASPSSLFTDQPAETGKQEDIKPTSSAHGELPIPTSPPPVLSEAYASRAKELIELNRKVRSLGGVFEFDLPRIAVIGSQSSGKSSLVEAISGISVPRDSGTCTRCPMECHMTRDEDGTWSSIIHLVRTECDARETALSTTRTQFGPEITDKNDLELWIRRAQAAILSPHRKETDFYGMSAEVITHVLKEDFRTVSFSKDTIEVEVRDPELVPLTFVDLPGLIQFHENPQTILTVQDLVRSFIGGNKRSNTLILIVIPMSGKLDHLFSVSVADPCLSDDINNQEAMKFAKEFDTEGLRTIGVLTKPDLITSGAIGSQVEWRNTLEGRGRYPLKHGYYCVRLPDDAERELRHPRAKSHQLAHEFFTTTAPWDAFPNRKLFGIPNLVSNVSSLLVELIESNLPSLRKEVTRLLKNYQKEFSELPEPPRDEPLVLLMLLLNKYSAEVQSAVTGETHRDLSQRNRVTYSRFKAALWATGIEFKPYIQDQPQADADVIRTLETREGFDSTATPEWERVKTPAFTQKMDVKDVRKVIHESIAWELPGHVPFRATEVLVERITCKWSRPAVACFDSVFNNMWNMLEKLIARHFDKYDALRELVRDLTRNEFEAHKKDALDALKSLVENEQRPLYTQNYENFQTERDQWRKRFTEASSGGYKPFNEEHRTEYHDELNLMGDVRAYFNVAFKRFIDVVPLLIENRLDRTFATNLPARLIGSIRVDDPEKLADIMAEKAVVRERRKTLKEYITRLSEIQALIGQASDDHVKDVAFMEGVSARSPASPGQDTVHLAETLSIVDSIDMVSLPSEMEVKAPKVMGRGKRKSGRDRA</sequence>
<keyword evidence="1" id="KW-0547">Nucleotide-binding</keyword>
<dbReference type="Pfam" id="PF00350">
    <property type="entry name" value="Dynamin_N"/>
    <property type="match status" value="1"/>
</dbReference>
<dbReference type="GO" id="GO:0048312">
    <property type="term" value="P:intracellular distribution of mitochondria"/>
    <property type="evidence" value="ECO:0007669"/>
    <property type="project" value="TreeGrafter"/>
</dbReference>
<evidence type="ECO:0000256" key="2">
    <source>
        <dbReference type="ARBA" id="ARBA00023134"/>
    </source>
</evidence>
<dbReference type="PRINTS" id="PR00195">
    <property type="entry name" value="DYNAMIN"/>
</dbReference>
<dbReference type="PANTHER" id="PTHR11566:SF21">
    <property type="entry name" value="DYNAMIN RELATED PROTEIN 1, ISOFORM A"/>
    <property type="match status" value="1"/>
</dbReference>
<dbReference type="GO" id="GO:0003924">
    <property type="term" value="F:GTPase activity"/>
    <property type="evidence" value="ECO:0007669"/>
    <property type="project" value="InterPro"/>
</dbReference>
<dbReference type="Gene3D" id="1.20.120.1240">
    <property type="entry name" value="Dynamin, middle domain"/>
    <property type="match status" value="1"/>
</dbReference>
<keyword evidence="2" id="KW-0342">GTP-binding</keyword>
<dbReference type="InterPro" id="IPR022812">
    <property type="entry name" value="Dynamin"/>
</dbReference>
<gene>
    <name evidence="6" type="ORF">VNI00_014046</name>
</gene>
<dbReference type="SUPFAM" id="SSF52540">
    <property type="entry name" value="P-loop containing nucleoside triphosphate hydrolases"/>
    <property type="match status" value="1"/>
</dbReference>
<dbReference type="CDD" id="cd08771">
    <property type="entry name" value="DLP_1"/>
    <property type="match status" value="1"/>
</dbReference>
<dbReference type="GO" id="GO:0005874">
    <property type="term" value="C:microtubule"/>
    <property type="evidence" value="ECO:0007669"/>
    <property type="project" value="TreeGrafter"/>
</dbReference>
<organism evidence="6 7">
    <name type="scientific">Paramarasmius palmivorus</name>
    <dbReference type="NCBI Taxonomy" id="297713"/>
    <lineage>
        <taxon>Eukaryota</taxon>
        <taxon>Fungi</taxon>
        <taxon>Dikarya</taxon>
        <taxon>Basidiomycota</taxon>
        <taxon>Agaricomycotina</taxon>
        <taxon>Agaricomycetes</taxon>
        <taxon>Agaricomycetidae</taxon>
        <taxon>Agaricales</taxon>
        <taxon>Marasmiineae</taxon>
        <taxon>Marasmiaceae</taxon>
        <taxon>Paramarasmius</taxon>
    </lineage>
</organism>
<comment type="caution">
    <text evidence="6">The sequence shown here is derived from an EMBL/GenBank/DDBJ whole genome shotgun (WGS) entry which is preliminary data.</text>
</comment>
<dbReference type="Proteomes" id="UP001383192">
    <property type="component" value="Unassembled WGS sequence"/>
</dbReference>
<evidence type="ECO:0000259" key="5">
    <source>
        <dbReference type="PROSITE" id="PS51718"/>
    </source>
</evidence>
<dbReference type="AlphaFoldDB" id="A0AAW0BWL3"/>
<dbReference type="SMART" id="SM00053">
    <property type="entry name" value="DYNc"/>
    <property type="match status" value="1"/>
</dbReference>
<dbReference type="InterPro" id="IPR030381">
    <property type="entry name" value="G_DYNAMIN_dom"/>
</dbReference>
<evidence type="ECO:0000256" key="3">
    <source>
        <dbReference type="SAM" id="MobiDB-lite"/>
    </source>
</evidence>
<evidence type="ECO:0000259" key="4">
    <source>
        <dbReference type="PROSITE" id="PS51388"/>
    </source>
</evidence>
<dbReference type="InterPro" id="IPR001401">
    <property type="entry name" value="Dynamin_GTPase"/>
</dbReference>
<dbReference type="GO" id="GO:0016020">
    <property type="term" value="C:membrane"/>
    <property type="evidence" value="ECO:0007669"/>
    <property type="project" value="TreeGrafter"/>
</dbReference>
<dbReference type="Pfam" id="PF01031">
    <property type="entry name" value="Dynamin_M"/>
    <property type="match status" value="1"/>
</dbReference>
<feature type="region of interest" description="Disordered" evidence="3">
    <location>
        <begin position="1"/>
        <end position="76"/>
    </location>
</feature>
<feature type="domain" description="Dynamin-type G" evidence="5">
    <location>
        <begin position="102"/>
        <end position="435"/>
    </location>
</feature>
<accession>A0AAW0BWL3</accession>
<dbReference type="Pfam" id="PF02212">
    <property type="entry name" value="GED"/>
    <property type="match status" value="1"/>
</dbReference>
<dbReference type="InterPro" id="IPR003130">
    <property type="entry name" value="GED"/>
</dbReference>
<dbReference type="InterPro" id="IPR000375">
    <property type="entry name" value="Dynamin_stalk"/>
</dbReference>
<evidence type="ECO:0000313" key="6">
    <source>
        <dbReference type="EMBL" id="KAK7030461.1"/>
    </source>
</evidence>
<dbReference type="Gene3D" id="3.40.50.300">
    <property type="entry name" value="P-loop containing nucleotide triphosphate hydrolases"/>
    <property type="match status" value="1"/>
</dbReference>
<dbReference type="EMBL" id="JAYKXP010000075">
    <property type="protein sequence ID" value="KAK7030461.1"/>
    <property type="molecule type" value="Genomic_DNA"/>
</dbReference>
<keyword evidence="7" id="KW-1185">Reference proteome</keyword>
<evidence type="ECO:0000313" key="7">
    <source>
        <dbReference type="Proteomes" id="UP001383192"/>
    </source>
</evidence>
<dbReference type="InterPro" id="IPR020850">
    <property type="entry name" value="GED_dom"/>
</dbReference>
<dbReference type="InterPro" id="IPR027417">
    <property type="entry name" value="P-loop_NTPase"/>
</dbReference>
<proteinExistence type="predicted"/>
<feature type="compositionally biased region" description="Polar residues" evidence="3">
    <location>
        <begin position="19"/>
        <end position="44"/>
    </location>
</feature>
<dbReference type="PROSITE" id="PS51718">
    <property type="entry name" value="G_DYNAMIN_2"/>
    <property type="match status" value="1"/>
</dbReference>